<dbReference type="InterPro" id="IPR000073">
    <property type="entry name" value="AB_hydrolase_1"/>
</dbReference>
<feature type="domain" description="AB hydrolase-1" evidence="2">
    <location>
        <begin position="14"/>
        <end position="62"/>
    </location>
</feature>
<dbReference type="GO" id="GO:0080032">
    <property type="term" value="F:methyl jasmonate esterase activity"/>
    <property type="evidence" value="ECO:0007669"/>
    <property type="project" value="TreeGrafter"/>
</dbReference>
<proteinExistence type="predicted"/>
<gene>
    <name evidence="3" type="ORF">J5N97_020254</name>
</gene>
<dbReference type="GO" id="GO:0080031">
    <property type="term" value="F:methyl salicylate esterase activity"/>
    <property type="evidence" value="ECO:0007669"/>
    <property type="project" value="TreeGrafter"/>
</dbReference>
<keyword evidence="4" id="KW-1185">Reference proteome</keyword>
<dbReference type="EMBL" id="JAGGNH010000005">
    <property type="protein sequence ID" value="KAJ0972295.1"/>
    <property type="molecule type" value="Genomic_DNA"/>
</dbReference>
<name>A0A9D5CHM5_9LILI</name>
<dbReference type="InterPro" id="IPR029058">
    <property type="entry name" value="AB_hydrolase_fold"/>
</dbReference>
<reference evidence="3" key="2">
    <citation type="journal article" date="2022" name="Hortic Res">
        <title>The genome of Dioscorea zingiberensis sheds light on the biosynthesis, origin and evolution of the medicinally important diosgenin saponins.</title>
        <authorList>
            <person name="Li Y."/>
            <person name="Tan C."/>
            <person name="Li Z."/>
            <person name="Guo J."/>
            <person name="Li S."/>
            <person name="Chen X."/>
            <person name="Wang C."/>
            <person name="Dai X."/>
            <person name="Yang H."/>
            <person name="Song W."/>
            <person name="Hou L."/>
            <person name="Xu J."/>
            <person name="Tong Z."/>
            <person name="Xu A."/>
            <person name="Yuan X."/>
            <person name="Wang W."/>
            <person name="Yang Q."/>
            <person name="Chen L."/>
            <person name="Sun Z."/>
            <person name="Wang K."/>
            <person name="Pan B."/>
            <person name="Chen J."/>
            <person name="Bao Y."/>
            <person name="Liu F."/>
            <person name="Qi X."/>
            <person name="Gang D.R."/>
            <person name="Wen J."/>
            <person name="Li J."/>
        </authorList>
    </citation>
    <scope>NUCLEOTIDE SEQUENCE</scope>
    <source>
        <strain evidence="3">Dzin_1.0</strain>
    </source>
</reference>
<reference evidence="3" key="1">
    <citation type="submission" date="2021-03" db="EMBL/GenBank/DDBJ databases">
        <authorList>
            <person name="Li Z."/>
            <person name="Yang C."/>
        </authorList>
    </citation>
    <scope>NUCLEOTIDE SEQUENCE</scope>
    <source>
        <strain evidence="3">Dzin_1.0</strain>
        <tissue evidence="3">Leaf</tissue>
    </source>
</reference>
<dbReference type="OrthoDB" id="408373at2759"/>
<feature type="region of interest" description="Disordered" evidence="1">
    <location>
        <begin position="81"/>
        <end position="126"/>
    </location>
</feature>
<organism evidence="3 4">
    <name type="scientific">Dioscorea zingiberensis</name>
    <dbReference type="NCBI Taxonomy" id="325984"/>
    <lineage>
        <taxon>Eukaryota</taxon>
        <taxon>Viridiplantae</taxon>
        <taxon>Streptophyta</taxon>
        <taxon>Embryophyta</taxon>
        <taxon>Tracheophyta</taxon>
        <taxon>Spermatophyta</taxon>
        <taxon>Magnoliopsida</taxon>
        <taxon>Liliopsida</taxon>
        <taxon>Dioscoreales</taxon>
        <taxon>Dioscoreaceae</taxon>
        <taxon>Dioscorea</taxon>
    </lineage>
</organism>
<sequence>MVNNGGGHGKRSHFVLVHGAGHGAWCWYKLTALFESAGHKVTAMDLTGCSIDSRSIDEVKSVRDNVKPLMEVMTALLQDEKVVTNDNPQKETSSITPPADPSSCEQISHQGKGANKGKNKTVVVPSGRKKKDAACYGPIKVLRARRVEEKTQRQNENLSQHSTSALEAPEISTQQSITNAATGENFLKSVVSE</sequence>
<evidence type="ECO:0000259" key="2">
    <source>
        <dbReference type="Pfam" id="PF12697"/>
    </source>
</evidence>
<dbReference type="PANTHER" id="PTHR10992:SF943">
    <property type="entry name" value="METHYLESTERASE 10"/>
    <property type="match status" value="1"/>
</dbReference>
<feature type="compositionally biased region" description="Polar residues" evidence="1">
    <location>
        <begin position="84"/>
        <end position="96"/>
    </location>
</feature>
<dbReference type="Gene3D" id="3.40.50.1820">
    <property type="entry name" value="alpha/beta hydrolase"/>
    <property type="match status" value="1"/>
</dbReference>
<evidence type="ECO:0000256" key="1">
    <source>
        <dbReference type="SAM" id="MobiDB-lite"/>
    </source>
</evidence>
<dbReference type="GO" id="GO:0009694">
    <property type="term" value="P:jasmonic acid metabolic process"/>
    <property type="evidence" value="ECO:0007669"/>
    <property type="project" value="TreeGrafter"/>
</dbReference>
<feature type="compositionally biased region" description="Polar residues" evidence="1">
    <location>
        <begin position="154"/>
        <end position="171"/>
    </location>
</feature>
<feature type="region of interest" description="Disordered" evidence="1">
    <location>
        <begin position="146"/>
        <end position="171"/>
    </location>
</feature>
<evidence type="ECO:0000313" key="4">
    <source>
        <dbReference type="Proteomes" id="UP001085076"/>
    </source>
</evidence>
<accession>A0A9D5CHM5</accession>
<dbReference type="GO" id="GO:0009696">
    <property type="term" value="P:salicylic acid metabolic process"/>
    <property type="evidence" value="ECO:0007669"/>
    <property type="project" value="TreeGrafter"/>
</dbReference>
<dbReference type="Pfam" id="PF12697">
    <property type="entry name" value="Abhydrolase_6"/>
    <property type="match status" value="1"/>
</dbReference>
<dbReference type="AlphaFoldDB" id="A0A9D5CHM5"/>
<dbReference type="PANTHER" id="PTHR10992">
    <property type="entry name" value="METHYLESTERASE FAMILY MEMBER"/>
    <property type="match status" value="1"/>
</dbReference>
<comment type="caution">
    <text evidence="3">The sequence shown here is derived from an EMBL/GenBank/DDBJ whole genome shotgun (WGS) entry which is preliminary data.</text>
</comment>
<dbReference type="InterPro" id="IPR045889">
    <property type="entry name" value="MES/HNL"/>
</dbReference>
<protein>
    <recommendedName>
        <fullName evidence="2">AB hydrolase-1 domain-containing protein</fullName>
    </recommendedName>
</protein>
<dbReference type="GO" id="GO:0080030">
    <property type="term" value="F:methyl indole-3-acetate esterase activity"/>
    <property type="evidence" value="ECO:0007669"/>
    <property type="project" value="TreeGrafter"/>
</dbReference>
<evidence type="ECO:0000313" key="3">
    <source>
        <dbReference type="EMBL" id="KAJ0972295.1"/>
    </source>
</evidence>
<dbReference type="SUPFAM" id="SSF53474">
    <property type="entry name" value="alpha/beta-Hydrolases"/>
    <property type="match status" value="1"/>
</dbReference>
<dbReference type="Proteomes" id="UP001085076">
    <property type="component" value="Miscellaneous, Linkage group lg05"/>
</dbReference>